<accession>A0A7X6KUD2</accession>
<evidence type="ECO:0000313" key="5">
    <source>
        <dbReference type="EMBL" id="NKY21965.1"/>
    </source>
</evidence>
<dbReference type="InterPro" id="IPR001537">
    <property type="entry name" value="SpoU_MeTrfase"/>
</dbReference>
<organism evidence="5 6">
    <name type="scientific">Cellulomonas denverensis</name>
    <dbReference type="NCBI Taxonomy" id="264297"/>
    <lineage>
        <taxon>Bacteria</taxon>
        <taxon>Bacillati</taxon>
        <taxon>Actinomycetota</taxon>
        <taxon>Actinomycetes</taxon>
        <taxon>Micrococcales</taxon>
        <taxon>Cellulomonadaceae</taxon>
        <taxon>Cellulomonas</taxon>
    </lineage>
</organism>
<evidence type="ECO:0000259" key="3">
    <source>
        <dbReference type="Pfam" id="PF00588"/>
    </source>
</evidence>
<dbReference type="Pfam" id="PF00588">
    <property type="entry name" value="SpoU_methylase"/>
    <property type="match status" value="1"/>
</dbReference>
<evidence type="ECO:0000256" key="2">
    <source>
        <dbReference type="ARBA" id="ARBA00022679"/>
    </source>
</evidence>
<dbReference type="Proteomes" id="UP000581206">
    <property type="component" value="Unassembled WGS sequence"/>
</dbReference>
<dbReference type="InterPro" id="IPR054578">
    <property type="entry name" value="SpoU_sub_bind-like_N"/>
</dbReference>
<dbReference type="SUPFAM" id="SSF75217">
    <property type="entry name" value="alpha/beta knot"/>
    <property type="match status" value="1"/>
</dbReference>
<keyword evidence="6" id="KW-1185">Reference proteome</keyword>
<proteinExistence type="predicted"/>
<dbReference type="PANTHER" id="PTHR43191">
    <property type="entry name" value="RRNA METHYLTRANSFERASE 3"/>
    <property type="match status" value="1"/>
</dbReference>
<dbReference type="RefSeq" id="WP_168629086.1">
    <property type="nucleotide sequence ID" value="NZ_BONL01000002.1"/>
</dbReference>
<evidence type="ECO:0000313" key="6">
    <source>
        <dbReference type="Proteomes" id="UP000581206"/>
    </source>
</evidence>
<dbReference type="PANTHER" id="PTHR43191:SF2">
    <property type="entry name" value="RRNA METHYLTRANSFERASE 3, MITOCHONDRIAL"/>
    <property type="match status" value="1"/>
</dbReference>
<evidence type="ECO:0000259" key="4">
    <source>
        <dbReference type="Pfam" id="PF22655"/>
    </source>
</evidence>
<dbReference type="InterPro" id="IPR029064">
    <property type="entry name" value="Ribosomal_eL30-like_sf"/>
</dbReference>
<dbReference type="GO" id="GO:0032259">
    <property type="term" value="P:methylation"/>
    <property type="evidence" value="ECO:0007669"/>
    <property type="project" value="UniProtKB-KW"/>
</dbReference>
<dbReference type="SUPFAM" id="SSF55315">
    <property type="entry name" value="L30e-like"/>
    <property type="match status" value="1"/>
</dbReference>
<comment type="caution">
    <text evidence="5">The sequence shown here is derived from an EMBL/GenBank/DDBJ whole genome shotgun (WGS) entry which is preliminary data.</text>
</comment>
<dbReference type="EMBL" id="JAAXOX010000002">
    <property type="protein sequence ID" value="NKY21965.1"/>
    <property type="molecule type" value="Genomic_DNA"/>
</dbReference>
<evidence type="ECO:0000256" key="1">
    <source>
        <dbReference type="ARBA" id="ARBA00022603"/>
    </source>
</evidence>
<feature type="domain" description="SpoU L30e-like N-terminal" evidence="4">
    <location>
        <begin position="7"/>
        <end position="96"/>
    </location>
</feature>
<dbReference type="InterPro" id="IPR029028">
    <property type="entry name" value="Alpha/beta_knot_MTases"/>
</dbReference>
<dbReference type="Pfam" id="PF22655">
    <property type="entry name" value="SpoU_sub_bind_like"/>
    <property type="match status" value="1"/>
</dbReference>
<dbReference type="GO" id="GO:0008173">
    <property type="term" value="F:RNA methyltransferase activity"/>
    <property type="evidence" value="ECO:0007669"/>
    <property type="project" value="InterPro"/>
</dbReference>
<dbReference type="Gene3D" id="3.30.1330.30">
    <property type="match status" value="1"/>
</dbReference>
<dbReference type="InterPro" id="IPR029026">
    <property type="entry name" value="tRNA_m1G_MTases_N"/>
</dbReference>
<dbReference type="Gene3D" id="3.40.1280.10">
    <property type="match status" value="1"/>
</dbReference>
<keyword evidence="1 5" id="KW-0489">Methyltransferase</keyword>
<feature type="domain" description="tRNA/rRNA methyltransferase SpoU type" evidence="3">
    <location>
        <begin position="117"/>
        <end position="260"/>
    </location>
</feature>
<name>A0A7X6KUD2_9CELL</name>
<reference evidence="5 6" key="1">
    <citation type="submission" date="2020-04" db="EMBL/GenBank/DDBJ databases">
        <title>MicrobeNet Type strains.</title>
        <authorList>
            <person name="Nicholson A.C."/>
        </authorList>
    </citation>
    <scope>NUCLEOTIDE SEQUENCE [LARGE SCALE GENOMIC DNA]</scope>
    <source>
        <strain evidence="5 6">ATCC BAA-788</strain>
    </source>
</reference>
<gene>
    <name evidence="5" type="ORF">HGA03_04725</name>
</gene>
<protein>
    <submittedName>
        <fullName evidence="5">RNA methyltransferase</fullName>
    </submittedName>
</protein>
<dbReference type="AlphaFoldDB" id="A0A7X6KUD2"/>
<dbReference type="InterPro" id="IPR051259">
    <property type="entry name" value="rRNA_Methyltransferase"/>
</dbReference>
<dbReference type="GO" id="GO:0006396">
    <property type="term" value="P:RNA processing"/>
    <property type="evidence" value="ECO:0007669"/>
    <property type="project" value="InterPro"/>
</dbReference>
<keyword evidence="2 5" id="KW-0808">Transferase</keyword>
<sequence length="270" mass="28567">MKVTTRNARFQQWLALLTNRNKRQRLGEFLVQGVRPITVALERGWPVRALLSDADRPLSAWARQVLADAPGERYHLSGELMAELGEKDSQAPELLAVLGIPDDDLGRIEAGPGFLGVVFDRPASPGNLGSIIRSADAFGAGGVIVTGHGADPYDPAAVRASTGSLFAVPTVRVPSPREVLDRVAALRAGGVPVQLVGTDEHGDAEVFEADLTGPTLLVIGNETTGLSAGWREAVDRMVRIPMTGSASSLNAANAASVVLYEAARQRHRAG</sequence>
<dbReference type="GO" id="GO:0003723">
    <property type="term" value="F:RNA binding"/>
    <property type="evidence" value="ECO:0007669"/>
    <property type="project" value="InterPro"/>
</dbReference>